<dbReference type="AlphaFoldDB" id="A0AAC9UKP7"/>
<dbReference type="EMBL" id="CP011036">
    <property type="protein sequence ID" value="ASM55619.1"/>
    <property type="molecule type" value="Genomic_DNA"/>
</dbReference>
<name>A0AAC9UKP7_9GAMM</name>
<proteinExistence type="predicted"/>
<dbReference type="Proteomes" id="UP000198329">
    <property type="component" value="Chromosome I"/>
</dbReference>
<keyword evidence="4" id="KW-1185">Reference proteome</keyword>
<dbReference type="PANTHER" id="PTHR34473:SF2">
    <property type="entry name" value="UPF0699 TRANSMEMBRANE PROTEIN YDBT"/>
    <property type="match status" value="1"/>
</dbReference>
<feature type="domain" description="YdbS-like PH" evidence="2">
    <location>
        <begin position="94"/>
        <end position="150"/>
    </location>
</feature>
<dbReference type="InterPro" id="IPR005182">
    <property type="entry name" value="YdbS-like_PH"/>
</dbReference>
<keyword evidence="1" id="KW-0472">Membrane</keyword>
<organism evidence="3 4">
    <name type="scientific">Pseudoalteromonas nigrifaciens</name>
    <dbReference type="NCBI Taxonomy" id="28109"/>
    <lineage>
        <taxon>Bacteria</taxon>
        <taxon>Pseudomonadati</taxon>
        <taxon>Pseudomonadota</taxon>
        <taxon>Gammaproteobacteria</taxon>
        <taxon>Alteromonadales</taxon>
        <taxon>Pseudoalteromonadaceae</taxon>
        <taxon>Pseudoalteromonas</taxon>
    </lineage>
</organism>
<sequence>MSLNNNMVFNNQQITNLPQHSNIEFKPLAANALLHVQLNWLAFYIPLITGLVVACYLNAAFANLAQTYLLIGMPIIIILSMFYNVVSIKLQGVAMRTHDIAFKKGIIWQQIIILPLARVQHIEVHRGPIERKLGLASLKLYSAGGMSADLQISGLTHDDCKNMRQFVQNYRNDDNIAQATPADE</sequence>
<reference evidence="3 4" key="1">
    <citation type="submission" date="2015-03" db="EMBL/GenBank/DDBJ databases">
        <authorList>
            <person name="Xie B.-B."/>
            <person name="Rong J.-C."/>
            <person name="Qin Q.-L."/>
            <person name="Zhang Y.-Z."/>
        </authorList>
    </citation>
    <scope>NUCLEOTIDE SEQUENCE [LARGE SCALE GENOMIC DNA]</scope>
    <source>
        <strain evidence="3 4">KMM 661</strain>
    </source>
</reference>
<gene>
    <name evidence="3" type="ORF">PNIG_a3766</name>
</gene>
<evidence type="ECO:0000313" key="3">
    <source>
        <dbReference type="EMBL" id="ASM55619.1"/>
    </source>
</evidence>
<protein>
    <recommendedName>
        <fullName evidence="2">YdbS-like PH domain-containing protein</fullName>
    </recommendedName>
</protein>
<keyword evidence="1" id="KW-1133">Transmembrane helix</keyword>
<evidence type="ECO:0000256" key="1">
    <source>
        <dbReference type="SAM" id="Phobius"/>
    </source>
</evidence>
<feature type="transmembrane region" description="Helical" evidence="1">
    <location>
        <begin position="67"/>
        <end position="86"/>
    </location>
</feature>
<evidence type="ECO:0000259" key="2">
    <source>
        <dbReference type="Pfam" id="PF03703"/>
    </source>
</evidence>
<dbReference type="KEGG" id="png:PNIG_a3766"/>
<dbReference type="Pfam" id="PF03703">
    <property type="entry name" value="bPH_2"/>
    <property type="match status" value="1"/>
</dbReference>
<evidence type="ECO:0000313" key="4">
    <source>
        <dbReference type="Proteomes" id="UP000198329"/>
    </source>
</evidence>
<feature type="transmembrane region" description="Helical" evidence="1">
    <location>
        <begin position="41"/>
        <end position="61"/>
    </location>
</feature>
<dbReference type="PANTHER" id="PTHR34473">
    <property type="entry name" value="UPF0699 TRANSMEMBRANE PROTEIN YDBS"/>
    <property type="match status" value="1"/>
</dbReference>
<accession>A0AAC9UKP7</accession>
<keyword evidence="1" id="KW-0812">Transmembrane</keyword>